<dbReference type="AlphaFoldDB" id="A0A815UGX9"/>
<reference evidence="2" key="1">
    <citation type="submission" date="2021-02" db="EMBL/GenBank/DDBJ databases">
        <authorList>
            <person name="Nowell W R."/>
        </authorList>
    </citation>
    <scope>NUCLEOTIDE SEQUENCE</scope>
</reference>
<dbReference type="Proteomes" id="UP000681720">
    <property type="component" value="Unassembled WGS sequence"/>
</dbReference>
<gene>
    <name evidence="3" type="ORF">GIL414_LOCUS45467</name>
    <name evidence="2" type="ORF">KQP761_LOCUS15469</name>
</gene>
<name>A0A815UGX9_9BILA</name>
<dbReference type="EMBL" id="CAJNOW010007547">
    <property type="protein sequence ID" value="CAF1516895.1"/>
    <property type="molecule type" value="Genomic_DNA"/>
</dbReference>
<evidence type="ECO:0000313" key="2">
    <source>
        <dbReference type="EMBL" id="CAF1516895.1"/>
    </source>
</evidence>
<proteinExistence type="predicted"/>
<organism evidence="2 4">
    <name type="scientific">Rotaria magnacalcarata</name>
    <dbReference type="NCBI Taxonomy" id="392030"/>
    <lineage>
        <taxon>Eukaryota</taxon>
        <taxon>Metazoa</taxon>
        <taxon>Spiralia</taxon>
        <taxon>Gnathifera</taxon>
        <taxon>Rotifera</taxon>
        <taxon>Eurotatoria</taxon>
        <taxon>Bdelloidea</taxon>
        <taxon>Philodinida</taxon>
        <taxon>Philodinidae</taxon>
        <taxon>Rotaria</taxon>
    </lineage>
</organism>
<protein>
    <submittedName>
        <fullName evidence="2">Uncharacterized protein</fullName>
    </submittedName>
</protein>
<dbReference type="OrthoDB" id="10496077at2759"/>
<evidence type="ECO:0000256" key="1">
    <source>
        <dbReference type="SAM" id="Coils"/>
    </source>
</evidence>
<comment type="caution">
    <text evidence="2">The sequence shown here is derived from an EMBL/GenBank/DDBJ whole genome shotgun (WGS) entry which is preliminary data.</text>
</comment>
<accession>A0A815UGX9</accession>
<feature type="non-terminal residue" evidence="2">
    <location>
        <position position="1"/>
    </location>
</feature>
<sequence length="159" mass="18354">MSSSLAPKILSMRLDQLDVLIPETENELQQSLEELSKINNKIDGLKQTLNKYKEEEIDVSVQFAALNKEKEKTEKSRLTRLATKIVQAEAKSDELNHSFTKINRYYAGKIAELNEAIKKHEQNLNQNKSEQNQIMESLVDVNEKEKEKKKIHLYQLAAL</sequence>
<evidence type="ECO:0000313" key="4">
    <source>
        <dbReference type="Proteomes" id="UP000663834"/>
    </source>
</evidence>
<evidence type="ECO:0000313" key="3">
    <source>
        <dbReference type="EMBL" id="CAF4758982.1"/>
    </source>
</evidence>
<dbReference type="EMBL" id="CAJOBJ010140130">
    <property type="protein sequence ID" value="CAF4758982.1"/>
    <property type="molecule type" value="Genomic_DNA"/>
</dbReference>
<feature type="coiled-coil region" evidence="1">
    <location>
        <begin position="14"/>
        <end position="55"/>
    </location>
</feature>
<keyword evidence="1" id="KW-0175">Coiled coil</keyword>
<dbReference type="Proteomes" id="UP000663834">
    <property type="component" value="Unassembled WGS sequence"/>
</dbReference>